<sequence>MLFHAQSVKRSVRCVATAMRSFTMECWRATVVKVSFDEHSLVNTATYVDSATTALSI</sequence>
<reference evidence="2" key="1">
    <citation type="submission" date="2022-11" db="UniProtKB">
        <authorList>
            <consortium name="WormBaseParasite"/>
        </authorList>
    </citation>
    <scope>IDENTIFICATION</scope>
</reference>
<proteinExistence type="predicted"/>
<keyword evidence="1" id="KW-1185">Reference proteome</keyword>
<dbReference type="WBParaSite" id="PEQ_0000395501-mRNA-1">
    <property type="protein sequence ID" value="PEQ_0000395501-mRNA-1"/>
    <property type="gene ID" value="PEQ_0000395501"/>
</dbReference>
<evidence type="ECO:0000313" key="1">
    <source>
        <dbReference type="Proteomes" id="UP000887564"/>
    </source>
</evidence>
<dbReference type="Proteomes" id="UP000887564">
    <property type="component" value="Unplaced"/>
</dbReference>
<evidence type="ECO:0000313" key="2">
    <source>
        <dbReference type="WBParaSite" id="PEQ_0000395501-mRNA-1"/>
    </source>
</evidence>
<accession>A0A914RCE1</accession>
<protein>
    <submittedName>
        <fullName evidence="2">Uncharacterized protein</fullName>
    </submittedName>
</protein>
<name>A0A914RCE1_PAREQ</name>
<dbReference type="AlphaFoldDB" id="A0A914RCE1"/>
<organism evidence="1 2">
    <name type="scientific">Parascaris equorum</name>
    <name type="common">Equine roundworm</name>
    <dbReference type="NCBI Taxonomy" id="6256"/>
    <lineage>
        <taxon>Eukaryota</taxon>
        <taxon>Metazoa</taxon>
        <taxon>Ecdysozoa</taxon>
        <taxon>Nematoda</taxon>
        <taxon>Chromadorea</taxon>
        <taxon>Rhabditida</taxon>
        <taxon>Spirurina</taxon>
        <taxon>Ascaridomorpha</taxon>
        <taxon>Ascaridoidea</taxon>
        <taxon>Ascarididae</taxon>
        <taxon>Parascaris</taxon>
    </lineage>
</organism>